<dbReference type="EMBL" id="JAWLKB010000043">
    <property type="protein sequence ID" value="MDV6271381.1"/>
    <property type="molecule type" value="Genomic_DNA"/>
</dbReference>
<feature type="compositionally biased region" description="Polar residues" evidence="1">
    <location>
        <begin position="1"/>
        <end position="17"/>
    </location>
</feature>
<feature type="region of interest" description="Disordered" evidence="1">
    <location>
        <begin position="1"/>
        <end position="91"/>
    </location>
</feature>
<dbReference type="Proteomes" id="UP001185927">
    <property type="component" value="Unassembled WGS sequence"/>
</dbReference>
<evidence type="ECO:0000313" key="3">
    <source>
        <dbReference type="Proteomes" id="UP001185927"/>
    </source>
</evidence>
<evidence type="ECO:0000256" key="1">
    <source>
        <dbReference type="SAM" id="MobiDB-lite"/>
    </source>
</evidence>
<accession>A0ABU4C4E1</accession>
<sequence length="114" mass="12226">MTKNNATPPSTSISTAAQRLPRAGPDGPQRLDNAPGRHLITPGTTHRATVTAPRPDRGTHMPEVDAPGKAHSANTSPPGRNLSPHTDEVIMWPDPSPLDAWWEHVVHHPPALPT</sequence>
<evidence type="ECO:0000313" key="2">
    <source>
        <dbReference type="EMBL" id="MDV6271381.1"/>
    </source>
</evidence>
<dbReference type="RefSeq" id="WP_317545812.1">
    <property type="nucleotide sequence ID" value="NZ_JAWLKB010000043.1"/>
</dbReference>
<comment type="caution">
    <text evidence="2">The sequence shown here is derived from an EMBL/GenBank/DDBJ whole genome shotgun (WGS) entry which is preliminary data.</text>
</comment>
<reference evidence="2 3" key="1">
    <citation type="submission" date="2023-10" db="EMBL/GenBank/DDBJ databases">
        <title>Development of a sustainable strategy for remediation of hydrocarbon-contaminated territories based on the waste exchange concept.</title>
        <authorList>
            <person name="Krivoruchko A."/>
        </authorList>
    </citation>
    <scope>NUCLEOTIDE SEQUENCE [LARGE SCALE GENOMIC DNA]</scope>
    <source>
        <strain evidence="2 3">IEGM 1203</strain>
    </source>
</reference>
<protein>
    <submittedName>
        <fullName evidence="2">Uncharacterized protein</fullName>
    </submittedName>
</protein>
<organism evidence="2 3">
    <name type="scientific">Rhodococcus globerulus</name>
    <dbReference type="NCBI Taxonomy" id="33008"/>
    <lineage>
        <taxon>Bacteria</taxon>
        <taxon>Bacillati</taxon>
        <taxon>Actinomycetota</taxon>
        <taxon>Actinomycetes</taxon>
        <taxon>Mycobacteriales</taxon>
        <taxon>Nocardiaceae</taxon>
        <taxon>Rhodococcus</taxon>
    </lineage>
</organism>
<proteinExistence type="predicted"/>
<feature type="compositionally biased region" description="Basic and acidic residues" evidence="1">
    <location>
        <begin position="54"/>
        <end position="68"/>
    </location>
</feature>
<keyword evidence="3" id="KW-1185">Reference proteome</keyword>
<gene>
    <name evidence="2" type="ORF">R3Q16_32735</name>
</gene>
<name>A0ABU4C4E1_RHOGO</name>